<gene>
    <name evidence="3" type="ORF">B4U80_00153</name>
</gene>
<dbReference type="SMART" id="SM01024">
    <property type="entry name" value="BCS1_N"/>
    <property type="match status" value="1"/>
</dbReference>
<dbReference type="STRING" id="299467.A0A443SSW6"/>
<feature type="transmembrane region" description="Helical" evidence="1">
    <location>
        <begin position="20"/>
        <end position="43"/>
    </location>
</feature>
<dbReference type="AlphaFoldDB" id="A0A443SSW6"/>
<evidence type="ECO:0000259" key="2">
    <source>
        <dbReference type="SMART" id="SM01024"/>
    </source>
</evidence>
<dbReference type="InterPro" id="IPR014851">
    <property type="entry name" value="BCS1_N"/>
</dbReference>
<dbReference type="OrthoDB" id="10251412at2759"/>
<keyword evidence="1" id="KW-1133">Transmembrane helix</keyword>
<dbReference type="Proteomes" id="UP000288716">
    <property type="component" value="Unassembled WGS sequence"/>
</dbReference>
<evidence type="ECO:0000313" key="3">
    <source>
        <dbReference type="EMBL" id="RWS30619.1"/>
    </source>
</evidence>
<comment type="caution">
    <text evidence="3">The sequence shown here is derived from an EMBL/GenBank/DDBJ whole genome shotgun (WGS) entry which is preliminary data.</text>
</comment>
<evidence type="ECO:0000256" key="1">
    <source>
        <dbReference type="SAM" id="Phobius"/>
    </source>
</evidence>
<proteinExistence type="predicted"/>
<dbReference type="EMBL" id="NCKV01000437">
    <property type="protein sequence ID" value="RWS30619.1"/>
    <property type="molecule type" value="Genomic_DNA"/>
</dbReference>
<dbReference type="GO" id="GO:0016787">
    <property type="term" value="F:hydrolase activity"/>
    <property type="evidence" value="ECO:0007669"/>
    <property type="project" value="UniProtKB-KW"/>
</dbReference>
<evidence type="ECO:0000313" key="4">
    <source>
        <dbReference type="Proteomes" id="UP000288716"/>
    </source>
</evidence>
<dbReference type="VEuPathDB" id="VectorBase:LDEU001420"/>
<protein>
    <submittedName>
        <fullName evidence="3">Mitochondrial chaperone BCS1-like protein</fullName>
    </submittedName>
</protein>
<sequence length="192" mass="22131">MPLTELISSLGNNPYFGAGFGLAGLGLGLASLRSLAGVATIVFRRQCMITLEVTCRDKSYFWLLQYLTRNARNTQHLSVETQFNQLESGKIETRFNFVPAVGTHLVKFRNYWIKVERNREQSMIDLSTGMPYETVTLTTLGRNRKLFFDLLDEEKVRLSNKPVSMAMVQGLFLRFKYEPSELLKNIELLWRH</sequence>
<accession>A0A443SSW6</accession>
<keyword evidence="4" id="KW-1185">Reference proteome</keyword>
<name>A0A443SSW6_9ACAR</name>
<feature type="domain" description="BCS1 N-terminal" evidence="2">
    <location>
        <begin position="23"/>
        <end position="186"/>
    </location>
</feature>
<dbReference type="GO" id="GO:0005524">
    <property type="term" value="F:ATP binding"/>
    <property type="evidence" value="ECO:0007669"/>
    <property type="project" value="UniProtKB-KW"/>
</dbReference>
<dbReference type="Pfam" id="PF08740">
    <property type="entry name" value="BCS1_N"/>
    <property type="match status" value="1"/>
</dbReference>
<reference evidence="3 4" key="1">
    <citation type="journal article" date="2018" name="Gigascience">
        <title>Genomes of trombidid mites reveal novel predicted allergens and laterally-transferred genes associated with secondary metabolism.</title>
        <authorList>
            <person name="Dong X."/>
            <person name="Chaisiri K."/>
            <person name="Xia D."/>
            <person name="Armstrong S.D."/>
            <person name="Fang Y."/>
            <person name="Donnelly M.J."/>
            <person name="Kadowaki T."/>
            <person name="McGarry J.W."/>
            <person name="Darby A.C."/>
            <person name="Makepeace B.L."/>
        </authorList>
    </citation>
    <scope>NUCLEOTIDE SEQUENCE [LARGE SCALE GENOMIC DNA]</scope>
    <source>
        <strain evidence="3">UoL-UT</strain>
    </source>
</reference>
<keyword evidence="1" id="KW-0812">Transmembrane</keyword>
<keyword evidence="1" id="KW-0472">Membrane</keyword>
<organism evidence="3 4">
    <name type="scientific">Leptotrombidium deliense</name>
    <dbReference type="NCBI Taxonomy" id="299467"/>
    <lineage>
        <taxon>Eukaryota</taxon>
        <taxon>Metazoa</taxon>
        <taxon>Ecdysozoa</taxon>
        <taxon>Arthropoda</taxon>
        <taxon>Chelicerata</taxon>
        <taxon>Arachnida</taxon>
        <taxon>Acari</taxon>
        <taxon>Acariformes</taxon>
        <taxon>Trombidiformes</taxon>
        <taxon>Prostigmata</taxon>
        <taxon>Anystina</taxon>
        <taxon>Parasitengona</taxon>
        <taxon>Trombiculoidea</taxon>
        <taxon>Trombiculidae</taxon>
        <taxon>Leptotrombidium</taxon>
    </lineage>
</organism>